<proteinExistence type="predicted"/>
<feature type="domain" description="Periplasmic copper-binding protein NosD beta helix" evidence="2">
    <location>
        <begin position="294"/>
        <end position="439"/>
    </location>
</feature>
<evidence type="ECO:0000259" key="3">
    <source>
        <dbReference type="Pfam" id="PF12708"/>
    </source>
</evidence>
<dbReference type="GO" id="GO:0005524">
    <property type="term" value="F:ATP binding"/>
    <property type="evidence" value="ECO:0007669"/>
    <property type="project" value="UniProtKB-KW"/>
</dbReference>
<keyword evidence="5" id="KW-1185">Reference proteome</keyword>
<dbReference type="RefSeq" id="WP_081652308.1">
    <property type="nucleotide sequence ID" value="NZ_BJYV01000003.1"/>
</dbReference>
<gene>
    <name evidence="4" type="ORF">CQA01_12390</name>
</gene>
<dbReference type="SUPFAM" id="SSF51126">
    <property type="entry name" value="Pectin lyase-like"/>
    <property type="match status" value="2"/>
</dbReference>
<accession>A0A512C930</accession>
<dbReference type="Gene3D" id="2.160.20.10">
    <property type="entry name" value="Single-stranded right-handed beta-helix, Pectin lyase-like"/>
    <property type="match status" value="1"/>
</dbReference>
<evidence type="ECO:0000313" key="5">
    <source>
        <dbReference type="Proteomes" id="UP000321301"/>
    </source>
</evidence>
<dbReference type="InterPro" id="IPR006626">
    <property type="entry name" value="PbH1"/>
</dbReference>
<comment type="caution">
    <text evidence="4">The sequence shown here is derived from an EMBL/GenBank/DDBJ whole genome shotgun (WGS) entry which is preliminary data.</text>
</comment>
<reference evidence="4 5" key="1">
    <citation type="submission" date="2019-07" db="EMBL/GenBank/DDBJ databases">
        <title>Whole genome shotgun sequence of Cyclobacterium qasimii NBRC 106168.</title>
        <authorList>
            <person name="Hosoyama A."/>
            <person name="Uohara A."/>
            <person name="Ohji S."/>
            <person name="Ichikawa N."/>
        </authorList>
    </citation>
    <scope>NUCLEOTIDE SEQUENCE [LARGE SCALE GENOMIC DNA]</scope>
    <source>
        <strain evidence="4 5">NBRC 106168</strain>
    </source>
</reference>
<keyword evidence="4" id="KW-0547">Nucleotide-binding</keyword>
<dbReference type="Pfam" id="PF05048">
    <property type="entry name" value="NosD"/>
    <property type="match status" value="1"/>
</dbReference>
<dbReference type="InterPro" id="IPR011050">
    <property type="entry name" value="Pectin_lyase_fold/virulence"/>
</dbReference>
<keyword evidence="4" id="KW-0067">ATP-binding</keyword>
<feature type="chain" id="PRO_5021730767" evidence="1">
    <location>
        <begin position="25"/>
        <end position="469"/>
    </location>
</feature>
<organism evidence="4 5">
    <name type="scientific">Cyclobacterium qasimii</name>
    <dbReference type="NCBI Taxonomy" id="1350429"/>
    <lineage>
        <taxon>Bacteria</taxon>
        <taxon>Pseudomonadati</taxon>
        <taxon>Bacteroidota</taxon>
        <taxon>Cytophagia</taxon>
        <taxon>Cytophagales</taxon>
        <taxon>Cyclobacteriaceae</taxon>
        <taxon>Cyclobacterium</taxon>
    </lineage>
</organism>
<feature type="domain" description="Rhamnogalacturonase A/B/Epimerase-like pectate lyase" evidence="3">
    <location>
        <begin position="44"/>
        <end position="283"/>
    </location>
</feature>
<dbReference type="AlphaFoldDB" id="A0A512C930"/>
<sequence>MMKSGKRRKFLAVAAATLASFAGAQQLFGKSTVDLSSNLNGEEINVKHFGAKGDGKTDDTAAIQKAVATSGNRLFFPKGHYKISKTILIDLAKMGYASIRGNGDAQVIMAGAGPAFKIAGTHFGSADPEGFDKKVWSSERMPLVEGLSIEGQHKAAVGIEAIGTMQLTITRVQVRHTLHAIHLRENNRNLIIADCHLYENHGIGIFYDGVNLHQSNITGSHISYNKEGGIVTKGGNIRNIHITGCDIESNMGSDKAPTANVLIDCSGSAVGTAEVAITGCTIQHNRNAPNSANIRIIGKDQSGIGSEKERWGNVAITGNVLSDVMVNIDLQYCRGVVVTGNTIWQGYDYGLLMEGCSNVVFGSNLFDANANYPSGTLPSNKLLVTNSEDCTFSGVQIYGSKDSPGLVVRDSKRINIGNCSLLSCEKVGLLLDNVTDSKVSGCMITALNPDDSSFEPIQSIGGHGNKITE</sequence>
<evidence type="ECO:0000313" key="4">
    <source>
        <dbReference type="EMBL" id="GEO20705.1"/>
    </source>
</evidence>
<feature type="signal peptide" evidence="1">
    <location>
        <begin position="1"/>
        <end position="24"/>
    </location>
</feature>
<dbReference type="Proteomes" id="UP000321301">
    <property type="component" value="Unassembled WGS sequence"/>
</dbReference>
<dbReference type="Pfam" id="PF12708">
    <property type="entry name" value="Pect-lyase_RHGA_epim"/>
    <property type="match status" value="1"/>
</dbReference>
<dbReference type="SMART" id="SM00710">
    <property type="entry name" value="PbH1"/>
    <property type="match status" value="8"/>
</dbReference>
<name>A0A512C930_9BACT</name>
<evidence type="ECO:0000256" key="1">
    <source>
        <dbReference type="SAM" id="SignalP"/>
    </source>
</evidence>
<dbReference type="InterPro" id="IPR012334">
    <property type="entry name" value="Pectin_lyas_fold"/>
</dbReference>
<protein>
    <submittedName>
        <fullName evidence="4">ATP-binding protein</fullName>
    </submittedName>
</protein>
<dbReference type="EMBL" id="BJYV01000003">
    <property type="protein sequence ID" value="GEO20705.1"/>
    <property type="molecule type" value="Genomic_DNA"/>
</dbReference>
<evidence type="ECO:0000259" key="2">
    <source>
        <dbReference type="Pfam" id="PF05048"/>
    </source>
</evidence>
<dbReference type="InterPro" id="IPR007742">
    <property type="entry name" value="NosD_dom"/>
</dbReference>
<keyword evidence="1" id="KW-0732">Signal</keyword>
<dbReference type="InterPro" id="IPR024535">
    <property type="entry name" value="RHGA/B-epi-like_pectate_lyase"/>
</dbReference>